<dbReference type="RefSeq" id="WP_185060910.1">
    <property type="nucleotide sequence ID" value="NZ_BAABJP010000029.1"/>
</dbReference>
<gene>
    <name evidence="4" type="ORF">GCM10023321_48800</name>
</gene>
<dbReference type="PANTHER" id="PTHR33371:SF16">
    <property type="entry name" value="MCE-FAMILY PROTEIN MCE3F"/>
    <property type="match status" value="1"/>
</dbReference>
<dbReference type="Pfam" id="PF11887">
    <property type="entry name" value="Mce4_CUP1"/>
    <property type="match status" value="1"/>
</dbReference>
<feature type="region of interest" description="Disordered" evidence="1">
    <location>
        <begin position="328"/>
        <end position="460"/>
    </location>
</feature>
<evidence type="ECO:0000313" key="4">
    <source>
        <dbReference type="EMBL" id="GAA5162828.1"/>
    </source>
</evidence>
<comment type="caution">
    <text evidence="4">The sequence shown here is derived from an EMBL/GenBank/DDBJ whole genome shotgun (WGS) entry which is preliminary data.</text>
</comment>
<keyword evidence="5" id="KW-1185">Reference proteome</keyword>
<dbReference type="PANTHER" id="PTHR33371">
    <property type="entry name" value="INTERMEMBRANE PHOSPHOLIPID TRANSPORT SYSTEM BINDING PROTEIN MLAD-RELATED"/>
    <property type="match status" value="1"/>
</dbReference>
<dbReference type="InterPro" id="IPR024516">
    <property type="entry name" value="Mce_C"/>
</dbReference>
<name>A0ABP9QJ36_9PSEU</name>
<organism evidence="4 5">
    <name type="scientific">Pseudonocardia eucalypti</name>
    <dbReference type="NCBI Taxonomy" id="648755"/>
    <lineage>
        <taxon>Bacteria</taxon>
        <taxon>Bacillati</taxon>
        <taxon>Actinomycetota</taxon>
        <taxon>Actinomycetes</taxon>
        <taxon>Pseudonocardiales</taxon>
        <taxon>Pseudonocardiaceae</taxon>
        <taxon>Pseudonocardia</taxon>
    </lineage>
</organism>
<protein>
    <recommendedName>
        <fullName evidence="6">MCE family protein</fullName>
    </recommendedName>
</protein>
<dbReference type="Pfam" id="PF02470">
    <property type="entry name" value="MlaD"/>
    <property type="match status" value="1"/>
</dbReference>
<evidence type="ECO:0000313" key="5">
    <source>
        <dbReference type="Proteomes" id="UP001428817"/>
    </source>
</evidence>
<feature type="domain" description="Mammalian cell entry C-terminal" evidence="3">
    <location>
        <begin position="122"/>
        <end position="299"/>
    </location>
</feature>
<evidence type="ECO:0000259" key="3">
    <source>
        <dbReference type="Pfam" id="PF11887"/>
    </source>
</evidence>
<dbReference type="EMBL" id="BAABJP010000029">
    <property type="protein sequence ID" value="GAA5162828.1"/>
    <property type="molecule type" value="Genomic_DNA"/>
</dbReference>
<feature type="compositionally biased region" description="Basic and acidic residues" evidence="1">
    <location>
        <begin position="333"/>
        <end position="344"/>
    </location>
</feature>
<dbReference type="Proteomes" id="UP001428817">
    <property type="component" value="Unassembled WGS sequence"/>
</dbReference>
<dbReference type="InterPro" id="IPR052336">
    <property type="entry name" value="MlaD_Phospholipid_Transporter"/>
</dbReference>
<reference evidence="5" key="1">
    <citation type="journal article" date="2019" name="Int. J. Syst. Evol. Microbiol.">
        <title>The Global Catalogue of Microorganisms (GCM) 10K type strain sequencing project: providing services to taxonomists for standard genome sequencing and annotation.</title>
        <authorList>
            <consortium name="The Broad Institute Genomics Platform"/>
            <consortium name="The Broad Institute Genome Sequencing Center for Infectious Disease"/>
            <person name="Wu L."/>
            <person name="Ma J."/>
        </authorList>
    </citation>
    <scope>NUCLEOTIDE SEQUENCE [LARGE SCALE GENOMIC DNA]</scope>
    <source>
        <strain evidence="5">JCM 18303</strain>
    </source>
</reference>
<accession>A0ABP9QJ36</accession>
<dbReference type="NCBIfam" id="TIGR00996">
    <property type="entry name" value="Mtu_fam_mce"/>
    <property type="match status" value="1"/>
</dbReference>
<proteinExistence type="predicted"/>
<dbReference type="InterPro" id="IPR005693">
    <property type="entry name" value="Mce"/>
</dbReference>
<feature type="domain" description="Mce/MlaD" evidence="2">
    <location>
        <begin position="41"/>
        <end position="113"/>
    </location>
</feature>
<sequence length="460" mass="49051">MISSYIKRQLIVFSILTVAAVLIITFVYAKVPTALGFGRMTVTATFSQGAGIYPDANVTARGVGVGQIKKVTLTPEGHVRAVMSIDDHVKIGSDARAEIHSVSAVGEQYIDLITDQPGGPYLENGSDIPLSKTEVPEQIAPVLDKTTDLLASIPNDGLQTFLDEGYKAFHNLGPDLRTLIDSGQNLLDTADQNYAETSQLIRDIGPLLDTQNIAANSVRAYFDDLESTTGAVRSVNDDVRRVFTSVGHAATDAGDLVTDLDDPVAYLTPNVERVGTLLGIYRPNLEQILAVYPVVQSWLQVFTKSDQGRGLHAALQLSVTQGCTQGFNGENLRNPEDLSDKDAEPDTYCKVPHDDPKLVRGARNAPCMEGKKGQRSGTVLRCLGKDPRPDYGPGSHAATLAPHLPIPGTPAGETGPLSPPSNDNARQSPEDPLSTFGASGSTGSGKDETWQSLLTGPPGR</sequence>
<evidence type="ECO:0008006" key="6">
    <source>
        <dbReference type="Google" id="ProtNLM"/>
    </source>
</evidence>
<evidence type="ECO:0000259" key="2">
    <source>
        <dbReference type="Pfam" id="PF02470"/>
    </source>
</evidence>
<dbReference type="InterPro" id="IPR003399">
    <property type="entry name" value="Mce/MlaD"/>
</dbReference>
<evidence type="ECO:0000256" key="1">
    <source>
        <dbReference type="SAM" id="MobiDB-lite"/>
    </source>
</evidence>